<dbReference type="AlphaFoldDB" id="A0A679JDE1"/>
<organism evidence="1">
    <name type="scientific">Methylobacterium bullatum</name>
    <dbReference type="NCBI Taxonomy" id="570505"/>
    <lineage>
        <taxon>Bacteria</taxon>
        <taxon>Pseudomonadati</taxon>
        <taxon>Pseudomonadota</taxon>
        <taxon>Alphaproteobacteria</taxon>
        <taxon>Hyphomicrobiales</taxon>
        <taxon>Methylobacteriaceae</taxon>
        <taxon>Methylobacterium</taxon>
    </lineage>
</organism>
<name>A0A679JDE1_9HYPH</name>
<sequence>MNPSESTLPTSPAKAQGLRKDKALVALADRGGNVAQFVSFVPTTDGTLHVAYSRVAGFAADHPFPDVETALRSLLEKSPARSINLRSYTPDSPRSRTFLYGLTDAAVALEAAEGLAGEGLYVIANETIDIHDGGVSGVVLGDMIEFAPDDTPRCVEKPGVASLPIAWGQSILKTVYGFLPALDAGAGRLEFSIHPERRGWRQDHTLVWEYEDGSASVGKPALHWPNRFSRLIGDKAFGLLVAHEAGLAVPWTTVIGRRVPPFSFGTRTGETEVWIRTCPTEPEPGRYSTFKGWRDPYRLLAEEDPDGDRIMSVLRQDAVPARYSGAAIIGGDGTLVIEGLAGEGDRLMLGEQLPEMLPPLVRDAVAAAYVRAEQALGPVRFEWVFDGERLWVVQLHIGATESMPDALVPGEAENWLELDAQTPLHELRQHLEALPINTGLRLIGVVNATSHIADLLRKAGVPTRIAK</sequence>
<keyword evidence="1" id="KW-0614">Plasmid</keyword>
<dbReference type="EMBL" id="LR743510">
    <property type="protein sequence ID" value="CAA2137693.1"/>
    <property type="molecule type" value="Genomic_DNA"/>
</dbReference>
<proteinExistence type="predicted"/>
<accession>A0A679JDE1</accession>
<reference evidence="1" key="1">
    <citation type="submission" date="2019-12" db="EMBL/GenBank/DDBJ databases">
        <authorList>
            <person name="Cremers G."/>
        </authorList>
    </citation>
    <scope>NUCLEOTIDE SEQUENCE</scope>
    <source>
        <strain evidence="1">Mbul2</strain>
        <plasmid evidence="1">1</plasmid>
    </source>
</reference>
<geneLocation type="plasmid" evidence="1">
    <name>1</name>
</geneLocation>
<evidence type="ECO:0000313" key="1">
    <source>
        <dbReference type="EMBL" id="CAA2137693.1"/>
    </source>
</evidence>
<gene>
    <name evidence="1" type="ORF">MBLL_00781</name>
</gene>
<dbReference type="RefSeq" id="WP_339159388.1">
    <property type="nucleotide sequence ID" value="NZ_LR743510.1"/>
</dbReference>
<protein>
    <submittedName>
        <fullName evidence="1">Uncharacterized protein</fullName>
    </submittedName>
</protein>